<evidence type="ECO:0000259" key="2">
    <source>
        <dbReference type="Pfam" id="PF01551"/>
    </source>
</evidence>
<protein>
    <submittedName>
        <fullName evidence="3">Peptidase M23-like protein</fullName>
    </submittedName>
</protein>
<name>A0A4V2SUC9_9PSEU</name>
<sequence length="330" mass="33382">MAPPSRSPGSPAWSLRSDFPDEKGQALARHRSPGGRGCSPALDEAHAVAIKRAPGAHRIPTPSSALRGKVVVAAVAAGAFAAAAAGQSLAATADSDSDHTVTPLADGNIANAALGTGGGSGLTARPVVLGADGDGTAEARKLAETTQVTAERQAREAEAARAAAAEAARKAREAREAREAAAREAERAEQAAEQPQQPQVAAGGTVAPAQGTFTSGFGARWGASHMGIDIANSLGTPIVAASGGTVIEAGPASGFGNWVRIQLDDGTVHVYGHMAVYDVSAGQRVEAGEKIAEIGNEGQSTGPHVHFEVWQNGGEKVDPQAWLAERGVQL</sequence>
<dbReference type="SUPFAM" id="SSF51261">
    <property type="entry name" value="Duplicated hybrid motif"/>
    <property type="match status" value="1"/>
</dbReference>
<feature type="compositionally biased region" description="Basic and acidic residues" evidence="1">
    <location>
        <begin position="167"/>
        <end position="190"/>
    </location>
</feature>
<feature type="domain" description="M23ase beta-sheet core" evidence="2">
    <location>
        <begin position="224"/>
        <end position="319"/>
    </location>
</feature>
<accession>A0A4V2SUC9</accession>
<keyword evidence="4" id="KW-1185">Reference proteome</keyword>
<comment type="caution">
    <text evidence="3">The sequence shown here is derived from an EMBL/GenBank/DDBJ whole genome shotgun (WGS) entry which is preliminary data.</text>
</comment>
<feature type="region of interest" description="Disordered" evidence="1">
    <location>
        <begin position="139"/>
        <end position="207"/>
    </location>
</feature>
<dbReference type="InterPro" id="IPR016047">
    <property type="entry name" value="M23ase_b-sheet_dom"/>
</dbReference>
<evidence type="ECO:0000256" key="1">
    <source>
        <dbReference type="SAM" id="MobiDB-lite"/>
    </source>
</evidence>
<dbReference type="CDD" id="cd12797">
    <property type="entry name" value="M23_peptidase"/>
    <property type="match status" value="1"/>
</dbReference>
<dbReference type="EMBL" id="SLXQ01000004">
    <property type="protein sequence ID" value="TCP53626.1"/>
    <property type="molecule type" value="Genomic_DNA"/>
</dbReference>
<feature type="region of interest" description="Disordered" evidence="1">
    <location>
        <begin position="1"/>
        <end position="39"/>
    </location>
</feature>
<dbReference type="AlphaFoldDB" id="A0A4V2SUC9"/>
<reference evidence="3 4" key="1">
    <citation type="submission" date="2019-03" db="EMBL/GenBank/DDBJ databases">
        <title>Genomic Encyclopedia of Type Strains, Phase IV (KMG-IV): sequencing the most valuable type-strain genomes for metagenomic binning, comparative biology and taxonomic classification.</title>
        <authorList>
            <person name="Goeker M."/>
        </authorList>
    </citation>
    <scope>NUCLEOTIDE SEQUENCE [LARGE SCALE GENOMIC DNA]</scope>
    <source>
        <strain evidence="3 4">DSM 45765</strain>
    </source>
</reference>
<gene>
    <name evidence="3" type="ORF">EV191_104193</name>
</gene>
<evidence type="ECO:0000313" key="3">
    <source>
        <dbReference type="EMBL" id="TCP53626.1"/>
    </source>
</evidence>
<dbReference type="PANTHER" id="PTHR21666:SF270">
    <property type="entry name" value="MUREIN HYDROLASE ACTIVATOR ENVC"/>
    <property type="match status" value="1"/>
</dbReference>
<proteinExistence type="predicted"/>
<dbReference type="InterPro" id="IPR050570">
    <property type="entry name" value="Cell_wall_metabolism_enzyme"/>
</dbReference>
<dbReference type="GO" id="GO:0004222">
    <property type="term" value="F:metalloendopeptidase activity"/>
    <property type="evidence" value="ECO:0007669"/>
    <property type="project" value="TreeGrafter"/>
</dbReference>
<organism evidence="3 4">
    <name type="scientific">Tamaricihabitans halophyticus</name>
    <dbReference type="NCBI Taxonomy" id="1262583"/>
    <lineage>
        <taxon>Bacteria</taxon>
        <taxon>Bacillati</taxon>
        <taxon>Actinomycetota</taxon>
        <taxon>Actinomycetes</taxon>
        <taxon>Pseudonocardiales</taxon>
        <taxon>Pseudonocardiaceae</taxon>
        <taxon>Tamaricihabitans</taxon>
    </lineage>
</organism>
<dbReference type="Pfam" id="PF01551">
    <property type="entry name" value="Peptidase_M23"/>
    <property type="match status" value="1"/>
</dbReference>
<dbReference type="PANTHER" id="PTHR21666">
    <property type="entry name" value="PEPTIDASE-RELATED"/>
    <property type="match status" value="1"/>
</dbReference>
<evidence type="ECO:0000313" key="4">
    <source>
        <dbReference type="Proteomes" id="UP000294911"/>
    </source>
</evidence>
<dbReference type="Proteomes" id="UP000294911">
    <property type="component" value="Unassembled WGS sequence"/>
</dbReference>
<dbReference type="InterPro" id="IPR011055">
    <property type="entry name" value="Dup_hybrid_motif"/>
</dbReference>
<dbReference type="Gene3D" id="2.70.70.10">
    <property type="entry name" value="Glucose Permease (Domain IIA)"/>
    <property type="match status" value="1"/>
</dbReference>